<accession>A0A381VKD7</accession>
<evidence type="ECO:0000313" key="1">
    <source>
        <dbReference type="EMBL" id="SVA40491.1"/>
    </source>
</evidence>
<protein>
    <submittedName>
        <fullName evidence="1">Uncharacterized protein</fullName>
    </submittedName>
</protein>
<dbReference type="EMBL" id="UINC01009012">
    <property type="protein sequence ID" value="SVA40491.1"/>
    <property type="molecule type" value="Genomic_DNA"/>
</dbReference>
<feature type="non-terminal residue" evidence="1">
    <location>
        <position position="127"/>
    </location>
</feature>
<organism evidence="1">
    <name type="scientific">marine metagenome</name>
    <dbReference type="NCBI Taxonomy" id="408172"/>
    <lineage>
        <taxon>unclassified sequences</taxon>
        <taxon>metagenomes</taxon>
        <taxon>ecological metagenomes</taxon>
    </lineage>
</organism>
<proteinExistence type="predicted"/>
<name>A0A381VKD7_9ZZZZ</name>
<sequence length="127" mass="14042">MGALDYGARSYLQRSSLLNPGPGNVGLPTGFLENLNAAAEDFDFSYLSTSEAKNLGPVIDQQLRQIHQSQNPDVRFRPGYSEEEPGLSLLQKGTLMALTALPTNIMIAKSMTEDGELPWTYEYRKES</sequence>
<reference evidence="1" key="1">
    <citation type="submission" date="2018-05" db="EMBL/GenBank/DDBJ databases">
        <authorList>
            <person name="Lanie J.A."/>
            <person name="Ng W.-L."/>
            <person name="Kazmierczak K.M."/>
            <person name="Andrzejewski T.M."/>
            <person name="Davidsen T.M."/>
            <person name="Wayne K.J."/>
            <person name="Tettelin H."/>
            <person name="Glass J.I."/>
            <person name="Rusch D."/>
            <person name="Podicherti R."/>
            <person name="Tsui H.-C.T."/>
            <person name="Winkler M.E."/>
        </authorList>
    </citation>
    <scope>NUCLEOTIDE SEQUENCE</scope>
</reference>
<dbReference type="AlphaFoldDB" id="A0A381VKD7"/>
<gene>
    <name evidence="1" type="ORF">METZ01_LOCUS93345</name>
</gene>